<evidence type="ECO:0000313" key="2">
    <source>
        <dbReference type="EMBL" id="PMD33090.1"/>
    </source>
</evidence>
<dbReference type="AlphaFoldDB" id="A0A2J6R3I4"/>
<dbReference type="EMBL" id="KZ613957">
    <property type="protein sequence ID" value="PMD33090.1"/>
    <property type="molecule type" value="Genomic_DNA"/>
</dbReference>
<feature type="region of interest" description="Disordered" evidence="1">
    <location>
        <begin position="32"/>
        <end position="61"/>
    </location>
</feature>
<evidence type="ECO:0000256" key="1">
    <source>
        <dbReference type="SAM" id="MobiDB-lite"/>
    </source>
</evidence>
<gene>
    <name evidence="2" type="ORF">L207DRAFT_639802</name>
</gene>
<keyword evidence="3" id="KW-1185">Reference proteome</keyword>
<accession>A0A2J6R3I4</accession>
<proteinExistence type="predicted"/>
<sequence>MTYPSSSCATHGSIERYTDALQYATIANSLTSTSEPLTSKVESSRSQQHLSPVSSPSQQSKPFYCPITNYLEDPTASHVEPRYLSLQESTRIENEKKSFLKHLDDTLNNGKR</sequence>
<dbReference type="Proteomes" id="UP000235786">
    <property type="component" value="Unassembled WGS sequence"/>
</dbReference>
<protein>
    <submittedName>
        <fullName evidence="2">Uncharacterized protein</fullName>
    </submittedName>
</protein>
<dbReference type="OrthoDB" id="3559782at2759"/>
<feature type="compositionally biased region" description="Low complexity" evidence="1">
    <location>
        <begin position="46"/>
        <end position="61"/>
    </location>
</feature>
<reference evidence="2 3" key="1">
    <citation type="submission" date="2016-04" db="EMBL/GenBank/DDBJ databases">
        <title>A degradative enzymes factory behind the ericoid mycorrhizal symbiosis.</title>
        <authorList>
            <consortium name="DOE Joint Genome Institute"/>
            <person name="Martino E."/>
            <person name="Morin E."/>
            <person name="Grelet G."/>
            <person name="Kuo A."/>
            <person name="Kohler A."/>
            <person name="Daghino S."/>
            <person name="Barry K."/>
            <person name="Choi C."/>
            <person name="Cichocki N."/>
            <person name="Clum A."/>
            <person name="Copeland A."/>
            <person name="Hainaut M."/>
            <person name="Haridas S."/>
            <person name="Labutti K."/>
            <person name="Lindquist E."/>
            <person name="Lipzen A."/>
            <person name="Khouja H.-R."/>
            <person name="Murat C."/>
            <person name="Ohm R."/>
            <person name="Olson A."/>
            <person name="Spatafora J."/>
            <person name="Veneault-Fourrey C."/>
            <person name="Henrissat B."/>
            <person name="Grigoriev I."/>
            <person name="Martin F."/>
            <person name="Perotto S."/>
        </authorList>
    </citation>
    <scope>NUCLEOTIDE SEQUENCE [LARGE SCALE GENOMIC DNA]</scope>
    <source>
        <strain evidence="2 3">F</strain>
    </source>
</reference>
<name>A0A2J6R3I4_HYAVF</name>
<organism evidence="2 3">
    <name type="scientific">Hyaloscypha variabilis (strain UAMH 11265 / GT02V1 / F)</name>
    <name type="common">Meliniomyces variabilis</name>
    <dbReference type="NCBI Taxonomy" id="1149755"/>
    <lineage>
        <taxon>Eukaryota</taxon>
        <taxon>Fungi</taxon>
        <taxon>Dikarya</taxon>
        <taxon>Ascomycota</taxon>
        <taxon>Pezizomycotina</taxon>
        <taxon>Leotiomycetes</taxon>
        <taxon>Helotiales</taxon>
        <taxon>Hyaloscyphaceae</taxon>
        <taxon>Hyaloscypha</taxon>
        <taxon>Hyaloscypha variabilis</taxon>
    </lineage>
</organism>
<feature type="compositionally biased region" description="Polar residues" evidence="1">
    <location>
        <begin position="32"/>
        <end position="45"/>
    </location>
</feature>
<evidence type="ECO:0000313" key="3">
    <source>
        <dbReference type="Proteomes" id="UP000235786"/>
    </source>
</evidence>